<accession>A0ABR3YIA1</accession>
<organism evidence="1 2">
    <name type="scientific">Ceratocystis pirilliformis</name>
    <dbReference type="NCBI Taxonomy" id="259994"/>
    <lineage>
        <taxon>Eukaryota</taxon>
        <taxon>Fungi</taxon>
        <taxon>Dikarya</taxon>
        <taxon>Ascomycota</taxon>
        <taxon>Pezizomycotina</taxon>
        <taxon>Sordariomycetes</taxon>
        <taxon>Hypocreomycetidae</taxon>
        <taxon>Microascales</taxon>
        <taxon>Ceratocystidaceae</taxon>
        <taxon>Ceratocystis</taxon>
    </lineage>
</organism>
<dbReference type="PROSITE" id="PS51257">
    <property type="entry name" value="PROKAR_LIPOPROTEIN"/>
    <property type="match status" value="1"/>
</dbReference>
<name>A0ABR3YIA1_9PEZI</name>
<comment type="caution">
    <text evidence="1">The sequence shown here is derived from an EMBL/GenBank/DDBJ whole genome shotgun (WGS) entry which is preliminary data.</text>
</comment>
<keyword evidence="2" id="KW-1185">Reference proteome</keyword>
<evidence type="ECO:0000313" key="1">
    <source>
        <dbReference type="EMBL" id="KAL1888054.1"/>
    </source>
</evidence>
<dbReference type="EMBL" id="JAWDJO010000282">
    <property type="protein sequence ID" value="KAL1888054.1"/>
    <property type="molecule type" value="Genomic_DNA"/>
</dbReference>
<gene>
    <name evidence="1" type="ORF">Cpir12675_006324</name>
</gene>
<reference evidence="1 2" key="1">
    <citation type="journal article" date="2024" name="IMA Fungus">
        <title>IMA Genome - F19 : A genome assembly and annotation guide to empower mycologists, including annotated draft genome sequences of Ceratocystis pirilliformis, Diaporthe australafricana, Fusarium ophioides, Paecilomyces lecythidis, and Sporothrix stenoceras.</title>
        <authorList>
            <person name="Aylward J."/>
            <person name="Wilson A.M."/>
            <person name="Visagie C.M."/>
            <person name="Spraker J."/>
            <person name="Barnes I."/>
            <person name="Buitendag C."/>
            <person name="Ceriani C."/>
            <person name="Del Mar Angel L."/>
            <person name="du Plessis D."/>
            <person name="Fuchs T."/>
            <person name="Gasser K."/>
            <person name="Kramer D."/>
            <person name="Li W."/>
            <person name="Munsamy K."/>
            <person name="Piso A."/>
            <person name="Price J.L."/>
            <person name="Sonnekus B."/>
            <person name="Thomas C."/>
            <person name="van der Nest A."/>
            <person name="van Dijk A."/>
            <person name="van Heerden A."/>
            <person name="van Vuuren N."/>
            <person name="Yilmaz N."/>
            <person name="Duong T.A."/>
            <person name="van der Merwe N.A."/>
            <person name="Wingfield M.J."/>
            <person name="Wingfield B.D."/>
        </authorList>
    </citation>
    <scope>NUCLEOTIDE SEQUENCE [LARGE SCALE GENOMIC DNA]</scope>
    <source>
        <strain evidence="1 2">CMW 12675</strain>
    </source>
</reference>
<dbReference type="Proteomes" id="UP001583280">
    <property type="component" value="Unassembled WGS sequence"/>
</dbReference>
<proteinExistence type="predicted"/>
<protein>
    <submittedName>
        <fullName evidence="1">Uncharacterized protein</fullName>
    </submittedName>
</protein>
<evidence type="ECO:0000313" key="2">
    <source>
        <dbReference type="Proteomes" id="UP001583280"/>
    </source>
</evidence>
<sequence>MRIPSVASLCLSLSCFKSSSPPSDAAGIENSLLTNPSDPQYLLSHGYAVVEQQGVAKVYTTRYGLTQETLYPVLHVFLDAQSQAVTIYRNNLHREESNESSLKLFEIYKALCYRQGIPYDSMQWISMDIEDPLTVATIQNYRQRRGVGKKDIGVTPGHTDWNTFSGNRYYEYAVQMIPEKEIDQIVVTRQERDIKHTIYPAVIAECIMFSLKHQALDDDSTTLDPTEEPPIEPTTKVSFNAAVEAAKDASEVDSKAFLEAGSDDGSEIA</sequence>